<dbReference type="Proteomes" id="UP000037069">
    <property type="component" value="Unassembled WGS sequence"/>
</dbReference>
<gene>
    <name evidence="1" type="ORF">FF38_07301</name>
</gene>
<protein>
    <submittedName>
        <fullName evidence="1">Uncharacterized protein</fullName>
    </submittedName>
</protein>
<dbReference type="EMBL" id="JRES01001517">
    <property type="protein sequence ID" value="KNC22299.1"/>
    <property type="molecule type" value="Genomic_DNA"/>
</dbReference>
<proteinExistence type="predicted"/>
<accession>A0A0L0BSV6</accession>
<evidence type="ECO:0000313" key="1">
    <source>
        <dbReference type="EMBL" id="KNC22299.1"/>
    </source>
</evidence>
<name>A0A0L0BSV6_LUCCU</name>
<keyword evidence="2" id="KW-1185">Reference proteome</keyword>
<comment type="caution">
    <text evidence="1">The sequence shown here is derived from an EMBL/GenBank/DDBJ whole genome shotgun (WGS) entry which is preliminary data.</text>
</comment>
<dbReference type="AlphaFoldDB" id="A0A0L0BSV6"/>
<evidence type="ECO:0000313" key="2">
    <source>
        <dbReference type="Proteomes" id="UP000037069"/>
    </source>
</evidence>
<reference evidence="1 2" key="1">
    <citation type="journal article" date="2015" name="Nat. Commun.">
        <title>Lucilia cuprina genome unlocks parasitic fly biology to underpin future interventions.</title>
        <authorList>
            <person name="Anstead C.A."/>
            <person name="Korhonen P.K."/>
            <person name="Young N.D."/>
            <person name="Hall R.S."/>
            <person name="Jex A.R."/>
            <person name="Murali S.C."/>
            <person name="Hughes D.S."/>
            <person name="Lee S.F."/>
            <person name="Perry T."/>
            <person name="Stroehlein A.J."/>
            <person name="Ansell B.R."/>
            <person name="Breugelmans B."/>
            <person name="Hofmann A."/>
            <person name="Qu J."/>
            <person name="Dugan S."/>
            <person name="Lee S.L."/>
            <person name="Chao H."/>
            <person name="Dinh H."/>
            <person name="Han Y."/>
            <person name="Doddapaneni H.V."/>
            <person name="Worley K.C."/>
            <person name="Muzny D.M."/>
            <person name="Ioannidis P."/>
            <person name="Waterhouse R.M."/>
            <person name="Zdobnov E.M."/>
            <person name="James P.J."/>
            <person name="Bagnall N.H."/>
            <person name="Kotze A.C."/>
            <person name="Gibbs R.A."/>
            <person name="Richards S."/>
            <person name="Batterham P."/>
            <person name="Gasser R.B."/>
        </authorList>
    </citation>
    <scope>NUCLEOTIDE SEQUENCE [LARGE SCALE GENOMIC DNA]</scope>
    <source>
        <strain evidence="1 2">LS</strain>
        <tissue evidence="1">Full body</tissue>
    </source>
</reference>
<organism evidence="1 2">
    <name type="scientific">Lucilia cuprina</name>
    <name type="common">Green bottle fly</name>
    <name type="synonym">Australian sheep blowfly</name>
    <dbReference type="NCBI Taxonomy" id="7375"/>
    <lineage>
        <taxon>Eukaryota</taxon>
        <taxon>Metazoa</taxon>
        <taxon>Ecdysozoa</taxon>
        <taxon>Arthropoda</taxon>
        <taxon>Hexapoda</taxon>
        <taxon>Insecta</taxon>
        <taxon>Pterygota</taxon>
        <taxon>Neoptera</taxon>
        <taxon>Endopterygota</taxon>
        <taxon>Diptera</taxon>
        <taxon>Brachycera</taxon>
        <taxon>Muscomorpha</taxon>
        <taxon>Oestroidea</taxon>
        <taxon>Calliphoridae</taxon>
        <taxon>Luciliinae</taxon>
        <taxon>Lucilia</taxon>
    </lineage>
</organism>
<sequence length="72" mass="8067">MMMSSGLESIINESTRDDVQTNTRTCIDHCFVRDNKTKSSGYAAVITTTIADHYSILCCIKDEQSEDDNTNK</sequence>